<proteinExistence type="inferred from homology"/>
<evidence type="ECO:0000256" key="4">
    <source>
        <dbReference type="ARBA" id="ARBA00022448"/>
    </source>
</evidence>
<comment type="subcellular location">
    <subcellularLocation>
        <location evidence="1 8">Cytoplasm</location>
    </subcellularLocation>
</comment>
<evidence type="ECO:0000313" key="11">
    <source>
        <dbReference type="EMBL" id="ABC24338.1"/>
    </source>
</evidence>
<evidence type="ECO:0000259" key="10">
    <source>
        <dbReference type="Pfam" id="PF01895"/>
    </source>
</evidence>
<dbReference type="eggNOG" id="COG0704">
    <property type="taxonomic scope" value="Bacteria"/>
</dbReference>
<dbReference type="KEGG" id="rru:Rru_A3544"/>
<evidence type="ECO:0000256" key="2">
    <source>
        <dbReference type="ARBA" id="ARBA00008107"/>
    </source>
</evidence>
<dbReference type="GO" id="GO:0045936">
    <property type="term" value="P:negative regulation of phosphate metabolic process"/>
    <property type="evidence" value="ECO:0007669"/>
    <property type="project" value="InterPro"/>
</dbReference>
<dbReference type="EMBL" id="CP000230">
    <property type="protein sequence ID" value="ABC24338.1"/>
    <property type="molecule type" value="Genomic_DNA"/>
</dbReference>
<protein>
    <recommendedName>
        <fullName evidence="8">Phosphate-specific transport system accessory protein PhoU</fullName>
    </recommendedName>
</protein>
<organism evidence="11 12">
    <name type="scientific">Rhodospirillum rubrum (strain ATCC 11170 / ATH 1.1.1 / DSM 467 / LMG 4362 / NCIMB 8255 / S1)</name>
    <dbReference type="NCBI Taxonomy" id="269796"/>
    <lineage>
        <taxon>Bacteria</taxon>
        <taxon>Pseudomonadati</taxon>
        <taxon>Pseudomonadota</taxon>
        <taxon>Alphaproteobacteria</taxon>
        <taxon>Rhodospirillales</taxon>
        <taxon>Rhodospirillaceae</taxon>
        <taxon>Rhodospirillum</taxon>
    </lineage>
</organism>
<dbReference type="SUPFAM" id="SSF109755">
    <property type="entry name" value="PhoU-like"/>
    <property type="match status" value="1"/>
</dbReference>
<dbReference type="InterPro" id="IPR038078">
    <property type="entry name" value="PhoU-like_sf"/>
</dbReference>
<dbReference type="InterPro" id="IPR026022">
    <property type="entry name" value="PhoU_dom"/>
</dbReference>
<dbReference type="InterPro" id="IPR028366">
    <property type="entry name" value="PhoU"/>
</dbReference>
<dbReference type="AlphaFoldDB" id="Q2RNF7"/>
<dbReference type="HOGENOM" id="CLU_078518_2_1_5"/>
<evidence type="ECO:0000256" key="7">
    <source>
        <dbReference type="ARBA" id="ARBA00056181"/>
    </source>
</evidence>
<dbReference type="PhylomeDB" id="Q2RNF7"/>
<dbReference type="Pfam" id="PF01895">
    <property type="entry name" value="PhoU"/>
    <property type="match status" value="2"/>
</dbReference>
<evidence type="ECO:0000256" key="8">
    <source>
        <dbReference type="PIRNR" id="PIRNR003107"/>
    </source>
</evidence>
<dbReference type="PATRIC" id="fig|269796.9.peg.3662"/>
<sequence length="256" mass="28178">MRKTRCHCPGSAPMTPTPDTHIVSSYDEELRKLDGRIQQMGGLAIAQTRDAIEVILGRHPDVAARIFVREDEMNGLEHQVNEQVVRLLALRQPVADDLRTVITGLKVSGMLERVGDYAANAAKRGLTLQDAAPIPVRGPVSRMGDLVIAMLDDALKAFQTRDADLACQVRDRDAEVDELHSSLFRELLTYMLEDPRSISACSQLMFVSKNLERVGDQATNVAEAAYYRSTGRILAGERPKSDTTTQTTEASPGLPH</sequence>
<comment type="subunit">
    <text evidence="3 8">Homodimer.</text>
</comment>
<dbReference type="GO" id="GO:0006817">
    <property type="term" value="P:phosphate ion transport"/>
    <property type="evidence" value="ECO:0007669"/>
    <property type="project" value="UniProtKB-KW"/>
</dbReference>
<dbReference type="NCBIfam" id="TIGR02135">
    <property type="entry name" value="phoU_full"/>
    <property type="match status" value="1"/>
</dbReference>
<keyword evidence="5 8" id="KW-0963">Cytoplasm</keyword>
<evidence type="ECO:0000256" key="3">
    <source>
        <dbReference type="ARBA" id="ARBA00011738"/>
    </source>
</evidence>
<accession>Q2RNF7</accession>
<feature type="domain" description="PhoU" evidence="10">
    <location>
        <begin position="140"/>
        <end position="224"/>
    </location>
</feature>
<evidence type="ECO:0000313" key="12">
    <source>
        <dbReference type="Proteomes" id="UP000001929"/>
    </source>
</evidence>
<keyword evidence="6 8" id="KW-0592">Phosphate transport</keyword>
<comment type="function">
    <text evidence="7 8">Plays a role in the regulation of phosphate uptake.</text>
</comment>
<dbReference type="GO" id="GO:0005737">
    <property type="term" value="C:cytoplasm"/>
    <property type="evidence" value="ECO:0007669"/>
    <property type="project" value="UniProtKB-SubCell"/>
</dbReference>
<name>Q2RNF7_RHORT</name>
<evidence type="ECO:0000256" key="5">
    <source>
        <dbReference type="ARBA" id="ARBA00022490"/>
    </source>
</evidence>
<dbReference type="Proteomes" id="UP000001929">
    <property type="component" value="Chromosome"/>
</dbReference>
<dbReference type="PANTHER" id="PTHR42930:SF3">
    <property type="entry name" value="PHOSPHATE-SPECIFIC TRANSPORT SYSTEM ACCESSORY PROTEIN PHOU"/>
    <property type="match status" value="1"/>
</dbReference>
<evidence type="ECO:0000256" key="6">
    <source>
        <dbReference type="ARBA" id="ARBA00022592"/>
    </source>
</evidence>
<keyword evidence="12" id="KW-1185">Reference proteome</keyword>
<dbReference type="PIRSF" id="PIRSF003107">
    <property type="entry name" value="PhoU"/>
    <property type="match status" value="1"/>
</dbReference>
<feature type="region of interest" description="Disordered" evidence="9">
    <location>
        <begin position="233"/>
        <end position="256"/>
    </location>
</feature>
<dbReference type="GO" id="GO:0030643">
    <property type="term" value="P:intracellular phosphate ion homeostasis"/>
    <property type="evidence" value="ECO:0007669"/>
    <property type="project" value="InterPro"/>
</dbReference>
<dbReference type="STRING" id="269796.Rru_A3544"/>
<feature type="domain" description="PhoU" evidence="10">
    <location>
        <begin position="37"/>
        <end position="124"/>
    </location>
</feature>
<evidence type="ECO:0000256" key="1">
    <source>
        <dbReference type="ARBA" id="ARBA00004496"/>
    </source>
</evidence>
<dbReference type="PANTHER" id="PTHR42930">
    <property type="entry name" value="PHOSPHATE-SPECIFIC TRANSPORT SYSTEM ACCESSORY PROTEIN PHOU"/>
    <property type="match status" value="1"/>
</dbReference>
<dbReference type="FunFam" id="1.20.58.220:FF:000004">
    <property type="entry name" value="Phosphate-specific transport system accessory protein PhoU"/>
    <property type="match status" value="1"/>
</dbReference>
<comment type="similarity">
    <text evidence="2 8">Belongs to the PhoU family.</text>
</comment>
<evidence type="ECO:0000256" key="9">
    <source>
        <dbReference type="SAM" id="MobiDB-lite"/>
    </source>
</evidence>
<dbReference type="Gene3D" id="1.20.58.220">
    <property type="entry name" value="Phosphate transport system protein phou homolog 2, domain 2"/>
    <property type="match status" value="2"/>
</dbReference>
<dbReference type="EnsemblBacteria" id="ABC24338">
    <property type="protein sequence ID" value="ABC24338"/>
    <property type="gene ID" value="Rru_A3544"/>
</dbReference>
<keyword evidence="4 8" id="KW-0813">Transport</keyword>
<reference evidence="11 12" key="1">
    <citation type="journal article" date="2011" name="Stand. Genomic Sci.">
        <title>Complete genome sequence of Rhodospirillum rubrum type strain (S1).</title>
        <authorList>
            <person name="Munk A.C."/>
            <person name="Copeland A."/>
            <person name="Lucas S."/>
            <person name="Lapidus A."/>
            <person name="Del Rio T.G."/>
            <person name="Barry K."/>
            <person name="Detter J.C."/>
            <person name="Hammon N."/>
            <person name="Israni S."/>
            <person name="Pitluck S."/>
            <person name="Brettin T."/>
            <person name="Bruce D."/>
            <person name="Han C."/>
            <person name="Tapia R."/>
            <person name="Gilna P."/>
            <person name="Schmutz J."/>
            <person name="Larimer F."/>
            <person name="Land M."/>
            <person name="Kyrpides N.C."/>
            <person name="Mavromatis K."/>
            <person name="Richardson P."/>
            <person name="Rohde M."/>
            <person name="Goker M."/>
            <person name="Klenk H.P."/>
            <person name="Zhang Y."/>
            <person name="Roberts G.P."/>
            <person name="Reslewic S."/>
            <person name="Schwartz D.C."/>
        </authorList>
    </citation>
    <scope>NUCLEOTIDE SEQUENCE [LARGE SCALE GENOMIC DNA]</scope>
    <source>
        <strain evidence="12">ATCC 11170 / ATH 1.1.1 / DSM 467 / LMG 4362 / NCIMB 8255 / S1</strain>
    </source>
</reference>
<gene>
    <name evidence="11" type="ordered locus">Rru_A3544</name>
</gene>
<feature type="region of interest" description="Disordered" evidence="9">
    <location>
        <begin position="1"/>
        <end position="21"/>
    </location>
</feature>